<evidence type="ECO:0000256" key="9">
    <source>
        <dbReference type="ARBA" id="ARBA00022882"/>
    </source>
</evidence>
<feature type="transmembrane region" description="Helical" evidence="17">
    <location>
        <begin position="171"/>
        <end position="194"/>
    </location>
</feature>
<feature type="transmembrane region" description="Helical" evidence="17">
    <location>
        <begin position="88"/>
        <end position="108"/>
    </location>
</feature>
<dbReference type="GO" id="GO:0008331">
    <property type="term" value="F:high voltage-gated calcium channel activity"/>
    <property type="evidence" value="ECO:0007669"/>
    <property type="project" value="TreeGrafter"/>
</dbReference>
<evidence type="ECO:0000256" key="16">
    <source>
        <dbReference type="SAM" id="MobiDB-lite"/>
    </source>
</evidence>
<dbReference type="GO" id="GO:0005891">
    <property type="term" value="C:voltage-gated calcium channel complex"/>
    <property type="evidence" value="ECO:0007669"/>
    <property type="project" value="TreeGrafter"/>
</dbReference>
<reference evidence="19" key="1">
    <citation type="thesis" date="2021" institute="BYU ScholarsArchive" country="Provo, UT, USA">
        <title>Applications of and Algorithms for Genome Assembly and Genomic Analyses with an Emphasis on Marine Teleosts.</title>
        <authorList>
            <person name="Pickett B.D."/>
        </authorList>
    </citation>
    <scope>NUCLEOTIDE SEQUENCE</scope>
    <source>
        <strain evidence="19">HI-2016</strain>
    </source>
</reference>
<sequence length="346" mass="38347">MAYLQQWESERRYGRPHNGWSYDKLTSDRKFQAKTKKSKNDLIGAEEGEEHFADISSVGSPFARASLKSGKNDGSSYFRRKEKRLRFFIRRMVKAQSFYWFVLCLMSLKMYGLGPRNYFHSSFNCFDFGVIIGSIFEVVWAVVKPVYCLSPCRYWNSLRNLVVSLLNSMKSIISLLFLLFLFIVVFALLGMQLFGGHSKASEGDTLLNVFLAIAVDNLANAQELTKVGQSCDPSLPMATDHGRGTMKMMGSSELLCSSPIGQDEEEQEEAANKKLALQKAMEVKEVSPMSAANISIAAFVKQNRGALSRSSSVSSVNSPPLAVPAPPTEGATPLPLSRCSPSLALM</sequence>
<keyword evidence="9" id="KW-0851">Voltage-gated channel</keyword>
<evidence type="ECO:0000256" key="7">
    <source>
        <dbReference type="ARBA" id="ARBA00022737"/>
    </source>
</evidence>
<evidence type="ECO:0000256" key="1">
    <source>
        <dbReference type="ARBA" id="ARBA00004141"/>
    </source>
</evidence>
<evidence type="ECO:0000256" key="15">
    <source>
        <dbReference type="ARBA" id="ARBA00023303"/>
    </source>
</evidence>
<accession>A0A8T2NEL3</accession>
<dbReference type="GO" id="GO:0043025">
    <property type="term" value="C:neuronal cell body"/>
    <property type="evidence" value="ECO:0007669"/>
    <property type="project" value="TreeGrafter"/>
</dbReference>
<proteinExistence type="predicted"/>
<evidence type="ECO:0000256" key="4">
    <source>
        <dbReference type="ARBA" id="ARBA00022568"/>
    </source>
</evidence>
<keyword evidence="8" id="KW-0106">Calcium</keyword>
<feature type="region of interest" description="Disordered" evidence="16">
    <location>
        <begin position="309"/>
        <end position="346"/>
    </location>
</feature>
<evidence type="ECO:0000313" key="20">
    <source>
        <dbReference type="Proteomes" id="UP000824540"/>
    </source>
</evidence>
<dbReference type="PANTHER" id="PTHR45628">
    <property type="entry name" value="VOLTAGE-DEPENDENT CALCIUM CHANNEL TYPE A SUBUNIT ALPHA-1"/>
    <property type="match status" value="1"/>
</dbReference>
<dbReference type="EMBL" id="JAFBMS010000090">
    <property type="protein sequence ID" value="KAG9337341.1"/>
    <property type="molecule type" value="Genomic_DNA"/>
</dbReference>
<organism evidence="19 20">
    <name type="scientific">Albula glossodonta</name>
    <name type="common">roundjaw bonefish</name>
    <dbReference type="NCBI Taxonomy" id="121402"/>
    <lineage>
        <taxon>Eukaryota</taxon>
        <taxon>Metazoa</taxon>
        <taxon>Chordata</taxon>
        <taxon>Craniata</taxon>
        <taxon>Vertebrata</taxon>
        <taxon>Euteleostomi</taxon>
        <taxon>Actinopterygii</taxon>
        <taxon>Neopterygii</taxon>
        <taxon>Teleostei</taxon>
        <taxon>Albuliformes</taxon>
        <taxon>Albulidae</taxon>
        <taxon>Albula</taxon>
    </lineage>
</organism>
<feature type="compositionally biased region" description="Low complexity" evidence="16">
    <location>
        <begin position="309"/>
        <end position="320"/>
    </location>
</feature>
<feature type="transmembrane region" description="Helical" evidence="17">
    <location>
        <begin position="128"/>
        <end position="150"/>
    </location>
</feature>
<dbReference type="Gene3D" id="1.10.287.70">
    <property type="match status" value="1"/>
</dbReference>
<evidence type="ECO:0000313" key="19">
    <source>
        <dbReference type="EMBL" id="KAG9337341.1"/>
    </source>
</evidence>
<comment type="caution">
    <text evidence="19">The sequence shown here is derived from an EMBL/GenBank/DDBJ whole genome shotgun (WGS) entry which is preliminary data.</text>
</comment>
<evidence type="ECO:0000256" key="14">
    <source>
        <dbReference type="ARBA" id="ARBA00023180"/>
    </source>
</evidence>
<keyword evidence="6 17" id="KW-0812">Transmembrane</keyword>
<dbReference type="PANTHER" id="PTHR45628:SF6">
    <property type="entry name" value="VOLTAGE-DEPENDENT N-TYPE CALCIUM CHANNEL SUBUNIT ALPHA-1B"/>
    <property type="match status" value="1"/>
</dbReference>
<feature type="domain" description="Ion transport" evidence="18">
    <location>
        <begin position="100"/>
        <end position="197"/>
    </location>
</feature>
<keyword evidence="14" id="KW-0325">Glycoprotein</keyword>
<evidence type="ECO:0000256" key="5">
    <source>
        <dbReference type="ARBA" id="ARBA00022673"/>
    </source>
</evidence>
<dbReference type="GO" id="GO:0098703">
    <property type="term" value="P:calcium ion import across plasma membrane"/>
    <property type="evidence" value="ECO:0007669"/>
    <property type="project" value="TreeGrafter"/>
</dbReference>
<dbReference type="OrthoDB" id="431720at2759"/>
<dbReference type="Pfam" id="PF00520">
    <property type="entry name" value="Ion_trans"/>
    <property type="match status" value="1"/>
</dbReference>
<dbReference type="InterPro" id="IPR050599">
    <property type="entry name" value="VDCC_alpha-1_subunit"/>
</dbReference>
<keyword evidence="13" id="KW-1015">Disulfide bond</keyword>
<evidence type="ECO:0000256" key="13">
    <source>
        <dbReference type="ARBA" id="ARBA00023157"/>
    </source>
</evidence>
<keyword evidence="20" id="KW-1185">Reference proteome</keyword>
<keyword evidence="3" id="KW-0597">Phosphoprotein</keyword>
<dbReference type="InterPro" id="IPR005821">
    <property type="entry name" value="Ion_trans_dom"/>
</dbReference>
<evidence type="ECO:0000256" key="8">
    <source>
        <dbReference type="ARBA" id="ARBA00022837"/>
    </source>
</evidence>
<evidence type="ECO:0000259" key="18">
    <source>
        <dbReference type="Pfam" id="PF00520"/>
    </source>
</evidence>
<dbReference type="AlphaFoldDB" id="A0A8T2NEL3"/>
<keyword evidence="10 17" id="KW-1133">Transmembrane helix</keyword>
<name>A0A8T2NEL3_9TELE</name>
<evidence type="ECO:0000256" key="12">
    <source>
        <dbReference type="ARBA" id="ARBA00023136"/>
    </source>
</evidence>
<keyword evidence="7" id="KW-0677">Repeat</keyword>
<comment type="subcellular location">
    <subcellularLocation>
        <location evidence="1">Membrane</location>
        <topology evidence="1">Multi-pass membrane protein</topology>
    </subcellularLocation>
</comment>
<dbReference type="GO" id="GO:0007268">
    <property type="term" value="P:chemical synaptic transmission"/>
    <property type="evidence" value="ECO:0007669"/>
    <property type="project" value="TreeGrafter"/>
</dbReference>
<keyword evidence="5" id="KW-0107">Calcium channel</keyword>
<evidence type="ECO:0000256" key="11">
    <source>
        <dbReference type="ARBA" id="ARBA00023065"/>
    </source>
</evidence>
<keyword evidence="4" id="KW-0109">Calcium transport</keyword>
<evidence type="ECO:0000256" key="2">
    <source>
        <dbReference type="ARBA" id="ARBA00022448"/>
    </source>
</evidence>
<keyword evidence="15" id="KW-0407">Ion channel</keyword>
<gene>
    <name evidence="19" type="ORF">JZ751_028909</name>
</gene>
<evidence type="ECO:0000256" key="17">
    <source>
        <dbReference type="SAM" id="Phobius"/>
    </source>
</evidence>
<dbReference type="GO" id="GO:0045202">
    <property type="term" value="C:synapse"/>
    <property type="evidence" value="ECO:0007669"/>
    <property type="project" value="GOC"/>
</dbReference>
<dbReference type="SUPFAM" id="SSF81324">
    <property type="entry name" value="Voltage-gated potassium channels"/>
    <property type="match status" value="1"/>
</dbReference>
<evidence type="ECO:0000256" key="3">
    <source>
        <dbReference type="ARBA" id="ARBA00022553"/>
    </source>
</evidence>
<evidence type="ECO:0000256" key="6">
    <source>
        <dbReference type="ARBA" id="ARBA00022692"/>
    </source>
</evidence>
<keyword evidence="11" id="KW-0406">Ion transport</keyword>
<dbReference type="Proteomes" id="UP000824540">
    <property type="component" value="Unassembled WGS sequence"/>
</dbReference>
<keyword evidence="2" id="KW-0813">Transport</keyword>
<evidence type="ECO:0000256" key="10">
    <source>
        <dbReference type="ARBA" id="ARBA00022989"/>
    </source>
</evidence>
<protein>
    <recommendedName>
        <fullName evidence="18">Ion transport domain-containing protein</fullName>
    </recommendedName>
</protein>
<keyword evidence="12 17" id="KW-0472">Membrane</keyword>